<protein>
    <submittedName>
        <fullName evidence="1">Uncharacterized protein</fullName>
    </submittedName>
</protein>
<sequence length="104" mass="11471">MAAERRVWKCTFYDDLDGLEILGVIDMGEIWAGESVQKTVYVRNEENFIVRDITYATAAEDVIISGPGVLTPRQIGPVDITWNPQVDVESGLLDSLIVTGTLVT</sequence>
<dbReference type="AlphaFoldDB" id="X0VHU0"/>
<comment type="caution">
    <text evidence="1">The sequence shown here is derived from an EMBL/GenBank/DDBJ whole genome shotgun (WGS) entry which is preliminary data.</text>
</comment>
<evidence type="ECO:0000313" key="1">
    <source>
        <dbReference type="EMBL" id="GAG00106.1"/>
    </source>
</evidence>
<organism evidence="1">
    <name type="scientific">marine sediment metagenome</name>
    <dbReference type="NCBI Taxonomy" id="412755"/>
    <lineage>
        <taxon>unclassified sequences</taxon>
        <taxon>metagenomes</taxon>
        <taxon>ecological metagenomes</taxon>
    </lineage>
</organism>
<proteinExistence type="predicted"/>
<accession>X0VHU0</accession>
<gene>
    <name evidence="1" type="ORF">S01H1_45340</name>
</gene>
<name>X0VHU0_9ZZZZ</name>
<dbReference type="EMBL" id="BARS01028969">
    <property type="protein sequence ID" value="GAG00106.1"/>
    <property type="molecule type" value="Genomic_DNA"/>
</dbReference>
<reference evidence="1" key="1">
    <citation type="journal article" date="2014" name="Front. Microbiol.">
        <title>High frequency of phylogenetically diverse reductive dehalogenase-homologous genes in deep subseafloor sedimentary metagenomes.</title>
        <authorList>
            <person name="Kawai M."/>
            <person name="Futagami T."/>
            <person name="Toyoda A."/>
            <person name="Takaki Y."/>
            <person name="Nishi S."/>
            <person name="Hori S."/>
            <person name="Arai W."/>
            <person name="Tsubouchi T."/>
            <person name="Morono Y."/>
            <person name="Uchiyama I."/>
            <person name="Ito T."/>
            <person name="Fujiyama A."/>
            <person name="Inagaki F."/>
            <person name="Takami H."/>
        </authorList>
    </citation>
    <scope>NUCLEOTIDE SEQUENCE</scope>
    <source>
        <strain evidence="1">Expedition CK06-06</strain>
    </source>
</reference>